<dbReference type="EMBL" id="BMGG01000002">
    <property type="protein sequence ID" value="GGC53404.1"/>
    <property type="molecule type" value="Genomic_DNA"/>
</dbReference>
<dbReference type="Proteomes" id="UP000637002">
    <property type="component" value="Unassembled WGS sequence"/>
</dbReference>
<dbReference type="InterPro" id="IPR021074">
    <property type="entry name" value="Formate_DH_dsu"/>
</dbReference>
<reference evidence="1" key="1">
    <citation type="journal article" date="2014" name="Int. J. Syst. Evol. Microbiol.">
        <title>Complete genome sequence of Corynebacterium casei LMG S-19264T (=DSM 44701T), isolated from a smear-ripened cheese.</title>
        <authorList>
            <consortium name="US DOE Joint Genome Institute (JGI-PGF)"/>
            <person name="Walter F."/>
            <person name="Albersmeier A."/>
            <person name="Kalinowski J."/>
            <person name="Ruckert C."/>
        </authorList>
    </citation>
    <scope>NUCLEOTIDE SEQUENCE</scope>
    <source>
        <strain evidence="1">CGMCC 1.12919</strain>
    </source>
</reference>
<sequence>MSDRTAAATGPGRAGAANDSAKLARMAAQIAGFFAAYPQEQAVSSIAEHINQFWGWRMREDFLAAFTANDGELQPLVRKALPLVRGRHKPEPGV</sequence>
<accession>A0A916TZQ8</accession>
<dbReference type="RefSeq" id="WP_188608102.1">
    <property type="nucleotide sequence ID" value="NZ_BMGG01000002.1"/>
</dbReference>
<evidence type="ECO:0000313" key="2">
    <source>
        <dbReference type="Proteomes" id="UP000637002"/>
    </source>
</evidence>
<evidence type="ECO:0000313" key="1">
    <source>
        <dbReference type="EMBL" id="GGC53404.1"/>
    </source>
</evidence>
<protein>
    <recommendedName>
        <fullName evidence="3">Formate dehydrogenase</fullName>
    </recommendedName>
</protein>
<reference evidence="1" key="2">
    <citation type="submission" date="2020-09" db="EMBL/GenBank/DDBJ databases">
        <authorList>
            <person name="Sun Q."/>
            <person name="Zhou Y."/>
        </authorList>
    </citation>
    <scope>NUCLEOTIDE SEQUENCE</scope>
    <source>
        <strain evidence="1">CGMCC 1.12919</strain>
    </source>
</reference>
<comment type="caution">
    <text evidence="1">The sequence shown here is derived from an EMBL/GenBank/DDBJ whole genome shotgun (WGS) entry which is preliminary data.</text>
</comment>
<evidence type="ECO:0008006" key="3">
    <source>
        <dbReference type="Google" id="ProtNLM"/>
    </source>
</evidence>
<keyword evidence="2" id="KW-1185">Reference proteome</keyword>
<organism evidence="1 2">
    <name type="scientific">Chelatococcus reniformis</name>
    <dbReference type="NCBI Taxonomy" id="1494448"/>
    <lineage>
        <taxon>Bacteria</taxon>
        <taxon>Pseudomonadati</taxon>
        <taxon>Pseudomonadota</taxon>
        <taxon>Alphaproteobacteria</taxon>
        <taxon>Hyphomicrobiales</taxon>
        <taxon>Chelatococcaceae</taxon>
        <taxon>Chelatococcus</taxon>
    </lineage>
</organism>
<dbReference type="AlphaFoldDB" id="A0A916TZQ8"/>
<dbReference type="Pfam" id="PF11390">
    <property type="entry name" value="FdsD"/>
    <property type="match status" value="1"/>
</dbReference>
<proteinExistence type="predicted"/>
<name>A0A916TZQ8_9HYPH</name>
<gene>
    <name evidence="1" type="ORF">GCM10010994_10540</name>
</gene>